<organism evidence="1 2">
    <name type="scientific">Dioscorea alata</name>
    <name type="common">Purple yam</name>
    <dbReference type="NCBI Taxonomy" id="55571"/>
    <lineage>
        <taxon>Eukaryota</taxon>
        <taxon>Viridiplantae</taxon>
        <taxon>Streptophyta</taxon>
        <taxon>Embryophyta</taxon>
        <taxon>Tracheophyta</taxon>
        <taxon>Spermatophyta</taxon>
        <taxon>Magnoliopsida</taxon>
        <taxon>Liliopsida</taxon>
        <taxon>Dioscoreales</taxon>
        <taxon>Dioscoreaceae</taxon>
        <taxon>Dioscorea</taxon>
    </lineage>
</organism>
<sequence length="132" mass="15274">MTTDGHISSSASHSLRLHLLPRLDLNDDWLPSFFLRLSLPSPSSSPPFGSRRLAATPLPRHSVSPQRLLPHPTIQSPLRDMIVGLQYRQWMRSVLCLRVPMWVIFGFDFYLKSRVWLLGFCLFVGNRFGFYF</sequence>
<proteinExistence type="predicted"/>
<evidence type="ECO:0000313" key="2">
    <source>
        <dbReference type="Proteomes" id="UP000827976"/>
    </source>
</evidence>
<dbReference type="EMBL" id="CM037029">
    <property type="protein sequence ID" value="KAH7652761.1"/>
    <property type="molecule type" value="Genomic_DNA"/>
</dbReference>
<keyword evidence="2" id="KW-1185">Reference proteome</keyword>
<evidence type="ECO:0000313" key="1">
    <source>
        <dbReference type="EMBL" id="KAH7652761.1"/>
    </source>
</evidence>
<name>A0ACB7TXH3_DIOAL</name>
<dbReference type="Proteomes" id="UP000827976">
    <property type="component" value="Chromosome 19"/>
</dbReference>
<comment type="caution">
    <text evidence="1">The sequence shown here is derived from an EMBL/GenBank/DDBJ whole genome shotgun (WGS) entry which is preliminary data.</text>
</comment>
<accession>A0ACB7TXH3</accession>
<reference evidence="2" key="1">
    <citation type="journal article" date="2022" name="Nat. Commun.">
        <title>Chromosome evolution and the genetic basis of agronomically important traits in greater yam.</title>
        <authorList>
            <person name="Bredeson J.V."/>
            <person name="Lyons J.B."/>
            <person name="Oniyinde I.O."/>
            <person name="Okereke N.R."/>
            <person name="Kolade O."/>
            <person name="Nnabue I."/>
            <person name="Nwadili C.O."/>
            <person name="Hribova E."/>
            <person name="Parker M."/>
            <person name="Nwogha J."/>
            <person name="Shu S."/>
            <person name="Carlson J."/>
            <person name="Kariba R."/>
            <person name="Muthemba S."/>
            <person name="Knop K."/>
            <person name="Barton G.J."/>
            <person name="Sherwood A.V."/>
            <person name="Lopez-Montes A."/>
            <person name="Asiedu R."/>
            <person name="Jamnadass R."/>
            <person name="Muchugi A."/>
            <person name="Goodstein D."/>
            <person name="Egesi C.N."/>
            <person name="Featherston J."/>
            <person name="Asfaw A."/>
            <person name="Simpson G.G."/>
            <person name="Dolezel J."/>
            <person name="Hendre P.S."/>
            <person name="Van Deynze A."/>
            <person name="Kumar P.L."/>
            <person name="Obidiegwu J.E."/>
            <person name="Bhattacharjee R."/>
            <person name="Rokhsar D.S."/>
        </authorList>
    </citation>
    <scope>NUCLEOTIDE SEQUENCE [LARGE SCALE GENOMIC DNA]</scope>
    <source>
        <strain evidence="2">cv. TDa95/00328</strain>
    </source>
</reference>
<gene>
    <name evidence="1" type="ORF">IHE45_19G038100</name>
</gene>
<protein>
    <submittedName>
        <fullName evidence="1">Uncharacterized protein</fullName>
    </submittedName>
</protein>